<feature type="region of interest" description="Disordered" evidence="1">
    <location>
        <begin position="1"/>
        <end position="102"/>
    </location>
</feature>
<sequence length="102" mass="12062">MSFLTQNKEVRDHERDPIKPGSFLTGSDRQFTEPRRLQEQGKREQEAAGKGQDENLRRLEAVRQTIHNQIDANRHDEKEQQSHLRKPRNPDEIHPLHSKNSY</sequence>
<protein>
    <submittedName>
        <fullName evidence="2">Uncharacterized protein</fullName>
    </submittedName>
</protein>
<evidence type="ECO:0000313" key="2">
    <source>
        <dbReference type="EMBL" id="MFC6646809.1"/>
    </source>
</evidence>
<reference evidence="3" key="1">
    <citation type="journal article" date="2019" name="Int. J. Syst. Evol. Microbiol.">
        <title>The Global Catalogue of Microorganisms (GCM) 10K type strain sequencing project: providing services to taxonomists for standard genome sequencing and annotation.</title>
        <authorList>
            <consortium name="The Broad Institute Genomics Platform"/>
            <consortium name="The Broad Institute Genome Sequencing Center for Infectious Disease"/>
            <person name="Wu L."/>
            <person name="Ma J."/>
        </authorList>
    </citation>
    <scope>NUCLEOTIDE SEQUENCE [LARGE SCALE GENOMIC DNA]</scope>
    <source>
        <strain evidence="3">CGMCC 1.16026</strain>
    </source>
</reference>
<keyword evidence="3" id="KW-1185">Reference proteome</keyword>
<evidence type="ECO:0000256" key="1">
    <source>
        <dbReference type="SAM" id="MobiDB-lite"/>
    </source>
</evidence>
<organism evidence="2 3">
    <name type="scientific">Granulicella cerasi</name>
    <dbReference type="NCBI Taxonomy" id="741063"/>
    <lineage>
        <taxon>Bacteria</taxon>
        <taxon>Pseudomonadati</taxon>
        <taxon>Acidobacteriota</taxon>
        <taxon>Terriglobia</taxon>
        <taxon>Terriglobales</taxon>
        <taxon>Acidobacteriaceae</taxon>
        <taxon>Granulicella</taxon>
    </lineage>
</organism>
<accession>A0ABW1ZCJ0</accession>
<gene>
    <name evidence="2" type="ORF">ACFQBQ_14715</name>
</gene>
<dbReference type="EMBL" id="JBHSWI010000001">
    <property type="protein sequence ID" value="MFC6646809.1"/>
    <property type="molecule type" value="Genomic_DNA"/>
</dbReference>
<dbReference type="Proteomes" id="UP001596391">
    <property type="component" value="Unassembled WGS sequence"/>
</dbReference>
<name>A0ABW1ZCJ0_9BACT</name>
<feature type="compositionally biased region" description="Basic and acidic residues" evidence="1">
    <location>
        <begin position="72"/>
        <end position="95"/>
    </location>
</feature>
<proteinExistence type="predicted"/>
<comment type="caution">
    <text evidence="2">The sequence shown here is derived from an EMBL/GenBank/DDBJ whole genome shotgun (WGS) entry which is preliminary data.</text>
</comment>
<evidence type="ECO:0000313" key="3">
    <source>
        <dbReference type="Proteomes" id="UP001596391"/>
    </source>
</evidence>
<feature type="compositionally biased region" description="Basic and acidic residues" evidence="1">
    <location>
        <begin position="30"/>
        <end position="61"/>
    </location>
</feature>
<dbReference type="RefSeq" id="WP_263371254.1">
    <property type="nucleotide sequence ID" value="NZ_JAGSYD010000002.1"/>
</dbReference>
<feature type="compositionally biased region" description="Basic and acidic residues" evidence="1">
    <location>
        <begin position="8"/>
        <end position="18"/>
    </location>
</feature>